<sequence length="160" mass="17439">MPGGVPKLPKIQPADIQAAVGWGVAAAAGTIWVVQEKKRLKNLVAKLLLSYAKFFSLSNYVSSKSLWTGTKSLFLSFTVLSITFNFCFSKIGHGQCRPEIFRDARPVPADESSQIPMAQQDVDGEIDSSDDGMPPPPLEAYTNRLRPFGVQFDAEADSDS</sequence>
<organism evidence="2">
    <name type="scientific">Brassica oleracea</name>
    <name type="common">Wild cabbage</name>
    <dbReference type="NCBI Taxonomy" id="3712"/>
    <lineage>
        <taxon>Eukaryota</taxon>
        <taxon>Viridiplantae</taxon>
        <taxon>Streptophyta</taxon>
        <taxon>Embryophyta</taxon>
        <taxon>Tracheophyta</taxon>
        <taxon>Spermatophyta</taxon>
        <taxon>Magnoliopsida</taxon>
        <taxon>eudicotyledons</taxon>
        <taxon>Gunneridae</taxon>
        <taxon>Pentapetalae</taxon>
        <taxon>rosids</taxon>
        <taxon>malvids</taxon>
        <taxon>Brassicales</taxon>
        <taxon>Brassicaceae</taxon>
        <taxon>Brassiceae</taxon>
        <taxon>Brassica</taxon>
    </lineage>
</organism>
<gene>
    <name evidence="2" type="ORF">BOLC9T55552H</name>
</gene>
<protein>
    <submittedName>
        <fullName evidence="2">Uncharacterized protein</fullName>
    </submittedName>
</protein>
<dbReference type="AlphaFoldDB" id="A0A3P6EFZ1"/>
<dbReference type="EMBL" id="LR031875">
    <property type="protein sequence ID" value="VDD30229.1"/>
    <property type="molecule type" value="Genomic_DNA"/>
</dbReference>
<reference evidence="2" key="1">
    <citation type="submission" date="2018-11" db="EMBL/GenBank/DDBJ databases">
        <authorList>
            <consortium name="Genoscope - CEA"/>
            <person name="William W."/>
        </authorList>
    </citation>
    <scope>NUCLEOTIDE SEQUENCE</scope>
</reference>
<name>A0A3P6EFZ1_BRAOL</name>
<evidence type="ECO:0000256" key="1">
    <source>
        <dbReference type="SAM" id="MobiDB-lite"/>
    </source>
</evidence>
<feature type="region of interest" description="Disordered" evidence="1">
    <location>
        <begin position="111"/>
        <end position="140"/>
    </location>
</feature>
<proteinExistence type="predicted"/>
<accession>A0A3P6EFZ1</accession>
<evidence type="ECO:0000313" key="2">
    <source>
        <dbReference type="EMBL" id="VDD30229.1"/>
    </source>
</evidence>